<dbReference type="Proteomes" id="UP001500618">
    <property type="component" value="Unassembled WGS sequence"/>
</dbReference>
<sequence>MPAATLAERPIRRNQISDYTELAKIVREKGLLNRRVGWYFARIALLAGLFAVPTVLLVTLGHSWWQLAVAAVFGILVTQVAFLSHDAAHRQVFAAGKHNEWFSRIVGCLVVGLSYRWWMNKHSRHHANPNQVGKDGDIEAGALVFTADEARERTGLAGWLVRRQGWFFFPLLTLAGIDLHITAVRTLLSPDRGKHRNLELALLAIRLLAFPLLVLWILGIPLGLAFIAVQLVTFGVYMGASFAPNHKGMPIVPPTADIDFLRRQVLMSRNIRGRGMGVAMGGLNYQIEHHLFPSMPSGNLRLARPIVQRYCAERGISYTETTLVHSYAIVVRYLNRVGLGHSDPFECPITAQFRSR</sequence>
<feature type="transmembrane region" description="Helical" evidence="1">
    <location>
        <begin position="64"/>
        <end position="82"/>
    </location>
</feature>
<feature type="transmembrane region" description="Helical" evidence="1">
    <location>
        <begin position="36"/>
        <end position="58"/>
    </location>
</feature>
<feature type="transmembrane region" description="Helical" evidence="1">
    <location>
        <begin position="200"/>
        <end position="218"/>
    </location>
</feature>
<evidence type="ECO:0000313" key="3">
    <source>
        <dbReference type="EMBL" id="GAA1696833.1"/>
    </source>
</evidence>
<keyword evidence="4" id="KW-1185">Reference proteome</keyword>
<dbReference type="EMBL" id="BAAANY010000020">
    <property type="protein sequence ID" value="GAA1696833.1"/>
    <property type="molecule type" value="Genomic_DNA"/>
</dbReference>
<evidence type="ECO:0000259" key="2">
    <source>
        <dbReference type="Pfam" id="PF00487"/>
    </source>
</evidence>
<dbReference type="CDD" id="cd03506">
    <property type="entry name" value="Delta6-FADS-like"/>
    <property type="match status" value="1"/>
</dbReference>
<reference evidence="3 4" key="1">
    <citation type="journal article" date="2019" name="Int. J. Syst. Evol. Microbiol.">
        <title>The Global Catalogue of Microorganisms (GCM) 10K type strain sequencing project: providing services to taxonomists for standard genome sequencing and annotation.</title>
        <authorList>
            <consortium name="The Broad Institute Genomics Platform"/>
            <consortium name="The Broad Institute Genome Sequencing Center for Infectious Disease"/>
            <person name="Wu L."/>
            <person name="Ma J."/>
        </authorList>
    </citation>
    <scope>NUCLEOTIDE SEQUENCE [LARGE SCALE GENOMIC DNA]</scope>
    <source>
        <strain evidence="3 4">JCM 14718</strain>
    </source>
</reference>
<evidence type="ECO:0000313" key="4">
    <source>
        <dbReference type="Proteomes" id="UP001500618"/>
    </source>
</evidence>
<dbReference type="PANTHER" id="PTHR19353:SF19">
    <property type="entry name" value="DELTA(5) FATTY ACID DESATURASE C-RELATED"/>
    <property type="match status" value="1"/>
</dbReference>
<keyword evidence="1" id="KW-0812">Transmembrane</keyword>
<keyword evidence="1" id="KW-1133">Transmembrane helix</keyword>
<keyword evidence="1" id="KW-0472">Membrane</keyword>
<organism evidence="3 4">
    <name type="scientific">Fodinicola feengrottensis</name>
    <dbReference type="NCBI Taxonomy" id="435914"/>
    <lineage>
        <taxon>Bacteria</taxon>
        <taxon>Bacillati</taxon>
        <taxon>Actinomycetota</taxon>
        <taxon>Actinomycetes</taxon>
        <taxon>Mycobacteriales</taxon>
        <taxon>Fodinicola</taxon>
    </lineage>
</organism>
<protein>
    <submittedName>
        <fullName evidence="3">Acyl-CoA desaturase</fullName>
    </submittedName>
</protein>
<dbReference type="Pfam" id="PF00487">
    <property type="entry name" value="FA_desaturase"/>
    <property type="match status" value="1"/>
</dbReference>
<evidence type="ECO:0000256" key="1">
    <source>
        <dbReference type="SAM" id="Phobius"/>
    </source>
</evidence>
<dbReference type="RefSeq" id="WP_163566748.1">
    <property type="nucleotide sequence ID" value="NZ_BAAANY010000020.1"/>
</dbReference>
<dbReference type="InterPro" id="IPR005804">
    <property type="entry name" value="FA_desaturase_dom"/>
</dbReference>
<feature type="transmembrane region" description="Helical" evidence="1">
    <location>
        <begin position="166"/>
        <end position="188"/>
    </location>
</feature>
<dbReference type="InterPro" id="IPR012171">
    <property type="entry name" value="Fatty_acid_desaturase"/>
</dbReference>
<feature type="domain" description="Fatty acid desaturase" evidence="2">
    <location>
        <begin position="63"/>
        <end position="321"/>
    </location>
</feature>
<comment type="caution">
    <text evidence="3">The sequence shown here is derived from an EMBL/GenBank/DDBJ whole genome shotgun (WGS) entry which is preliminary data.</text>
</comment>
<gene>
    <name evidence="3" type="ORF">GCM10009765_52710</name>
</gene>
<dbReference type="PANTHER" id="PTHR19353">
    <property type="entry name" value="FATTY ACID DESATURASE 2"/>
    <property type="match status" value="1"/>
</dbReference>
<name>A0ABN2I165_9ACTN</name>
<accession>A0ABN2I165</accession>
<proteinExistence type="predicted"/>
<dbReference type="PIRSF" id="PIRSF015921">
    <property type="entry name" value="FA_sphinglp_des"/>
    <property type="match status" value="1"/>
</dbReference>